<evidence type="ECO:0000313" key="3">
    <source>
        <dbReference type="Proteomes" id="UP000279259"/>
    </source>
</evidence>
<dbReference type="STRING" id="1890683.A0A427YH01"/>
<dbReference type="AlphaFoldDB" id="A0A427YH01"/>
<protein>
    <submittedName>
        <fullName evidence="2">Uncharacterized protein</fullName>
    </submittedName>
</protein>
<name>A0A427YH01_9TREE</name>
<keyword evidence="3" id="KW-1185">Reference proteome</keyword>
<organism evidence="2 3">
    <name type="scientific">Saitozyma podzolica</name>
    <dbReference type="NCBI Taxonomy" id="1890683"/>
    <lineage>
        <taxon>Eukaryota</taxon>
        <taxon>Fungi</taxon>
        <taxon>Dikarya</taxon>
        <taxon>Basidiomycota</taxon>
        <taxon>Agaricomycotina</taxon>
        <taxon>Tremellomycetes</taxon>
        <taxon>Tremellales</taxon>
        <taxon>Trimorphomycetaceae</taxon>
        <taxon>Saitozyma</taxon>
    </lineage>
</organism>
<feature type="region of interest" description="Disordered" evidence="1">
    <location>
        <begin position="148"/>
        <end position="173"/>
    </location>
</feature>
<dbReference type="InterPro" id="IPR027443">
    <property type="entry name" value="IPNS-like_sf"/>
</dbReference>
<dbReference type="Pfam" id="PF07350">
    <property type="entry name" value="Gig2-like"/>
    <property type="match status" value="2"/>
</dbReference>
<dbReference type="InterPro" id="IPR010856">
    <property type="entry name" value="Gig2-like"/>
</dbReference>
<gene>
    <name evidence="2" type="ORF">EHS25_001026</name>
</gene>
<dbReference type="Proteomes" id="UP000279259">
    <property type="component" value="Unassembled WGS sequence"/>
</dbReference>
<dbReference type="Gene3D" id="2.60.120.330">
    <property type="entry name" value="B-lactam Antibiotic, Isopenicillin N Synthase, Chain"/>
    <property type="match status" value="2"/>
</dbReference>
<feature type="region of interest" description="Disordered" evidence="1">
    <location>
        <begin position="65"/>
        <end position="87"/>
    </location>
</feature>
<reference evidence="2 3" key="1">
    <citation type="submission" date="2018-11" db="EMBL/GenBank/DDBJ databases">
        <title>Genome sequence of Saitozyma podzolica DSM 27192.</title>
        <authorList>
            <person name="Aliyu H."/>
            <person name="Gorte O."/>
            <person name="Ochsenreither K."/>
        </authorList>
    </citation>
    <scope>NUCLEOTIDE SEQUENCE [LARGE SCALE GENOMIC DNA]</scope>
    <source>
        <strain evidence="2 3">DSM 27192</strain>
    </source>
</reference>
<dbReference type="EMBL" id="RSCD01000010">
    <property type="protein sequence ID" value="RSH90421.1"/>
    <property type="molecule type" value="Genomic_DNA"/>
</dbReference>
<evidence type="ECO:0000256" key="1">
    <source>
        <dbReference type="SAM" id="MobiDB-lite"/>
    </source>
</evidence>
<sequence>MAAPKLSIGLTIAPLHRRVNVLKLGPNPNRFEAMFREAEDFDELRVNMRYPETRKRLMEASRGAVGFNQGAPGKKGAGVSSRRLESQRKYEARKKAWRDRVKMAEIQGMTSGVEQEESMEVNLPEVAQKPEAVETPDMAEMTGKFEQVHLGKRRRSSRSPSIPPPISLLEPGSPSGSLEMSLFIATIHDSPTPTRLAADIILLLYLLDVPQPVHGVDGFSLMIVSPPLLDQLVSRTAYRSVDDPGSRIVCVIGFGVGVGVSVGIQVLPPTPPPDQKVDLSTPLAYCDRIQIRPPGDTHFALAPHVDAGSVERWEDKAYSHVYRKIFEGKWREYNPSDLTGRLDAVMDMYNGAGGTSVFRTFQGWLGLSEHGPQQGTLVTHPILQPSTAYWLLRFFFTPTREGSLDGWKFTPEKEDGDVFLHGATPGTAQEHTPSYHPHLRLEETMIPYPTVEPGDTATPLTEGNARYLARQRDAMLAGTPPPDFPGGSGEYTFKGRGTVKDIVSEQGKLALGFSPLPTNGDATRAELARKANDILGYRSA</sequence>
<proteinExistence type="predicted"/>
<dbReference type="PANTHER" id="PTHR30613">
    <property type="entry name" value="UNCHARACTERIZED PROTEIN YBIU-RELATED"/>
    <property type="match status" value="1"/>
</dbReference>
<evidence type="ECO:0000313" key="2">
    <source>
        <dbReference type="EMBL" id="RSH90421.1"/>
    </source>
</evidence>
<accession>A0A427YH01</accession>
<dbReference type="OrthoDB" id="8249012at2759"/>
<comment type="caution">
    <text evidence="2">The sequence shown here is derived from an EMBL/GenBank/DDBJ whole genome shotgun (WGS) entry which is preliminary data.</text>
</comment>
<dbReference type="PANTHER" id="PTHR30613:SF1">
    <property type="entry name" value="DUF1479 DOMAIN PROTEIN (AFU_ORTHOLOGUE AFUA_5G09280)"/>
    <property type="match status" value="1"/>
</dbReference>
<dbReference type="SUPFAM" id="SSF51197">
    <property type="entry name" value="Clavaminate synthase-like"/>
    <property type="match status" value="1"/>
</dbReference>